<feature type="transmembrane region" description="Helical" evidence="1">
    <location>
        <begin position="46"/>
        <end position="64"/>
    </location>
</feature>
<proteinExistence type="predicted"/>
<keyword evidence="3" id="KW-1185">Reference proteome</keyword>
<dbReference type="Proteomes" id="UP000070501">
    <property type="component" value="Unassembled WGS sequence"/>
</dbReference>
<organism evidence="2 3">
    <name type="scientific">Microdochium bolleyi</name>
    <dbReference type="NCBI Taxonomy" id="196109"/>
    <lineage>
        <taxon>Eukaryota</taxon>
        <taxon>Fungi</taxon>
        <taxon>Dikarya</taxon>
        <taxon>Ascomycota</taxon>
        <taxon>Pezizomycotina</taxon>
        <taxon>Sordariomycetes</taxon>
        <taxon>Xylariomycetidae</taxon>
        <taxon>Xylariales</taxon>
        <taxon>Microdochiaceae</taxon>
        <taxon>Microdochium</taxon>
    </lineage>
</organism>
<keyword evidence="1" id="KW-0472">Membrane</keyword>
<name>A0A136JAA9_9PEZI</name>
<evidence type="ECO:0000313" key="2">
    <source>
        <dbReference type="EMBL" id="KXJ94075.1"/>
    </source>
</evidence>
<evidence type="ECO:0000313" key="3">
    <source>
        <dbReference type="Proteomes" id="UP000070501"/>
    </source>
</evidence>
<keyword evidence="1" id="KW-1133">Transmembrane helix</keyword>
<dbReference type="EMBL" id="KQ964247">
    <property type="protein sequence ID" value="KXJ94075.1"/>
    <property type="molecule type" value="Genomic_DNA"/>
</dbReference>
<dbReference type="InParanoid" id="A0A136JAA9"/>
<sequence length="70" mass="7993">MVMTSLVTENDSWREQEFRRKTTMTRQVSIEADCIVQQLRPASRHLLGVVLIQAASWALMLLAWTGCPCD</sequence>
<accession>A0A136JAA9</accession>
<dbReference type="AlphaFoldDB" id="A0A136JAA9"/>
<protein>
    <submittedName>
        <fullName evidence="2">Uncharacterized protein</fullName>
    </submittedName>
</protein>
<reference evidence="3" key="1">
    <citation type="submission" date="2016-02" db="EMBL/GenBank/DDBJ databases">
        <title>Draft genome sequence of Microdochium bolleyi, a fungal endophyte of beachgrass.</title>
        <authorList>
            <consortium name="DOE Joint Genome Institute"/>
            <person name="David A.S."/>
            <person name="May G."/>
            <person name="Haridas S."/>
            <person name="Lim J."/>
            <person name="Wang M."/>
            <person name="Labutti K."/>
            <person name="Lipzen A."/>
            <person name="Barry K."/>
            <person name="Grigoriev I.V."/>
        </authorList>
    </citation>
    <scope>NUCLEOTIDE SEQUENCE [LARGE SCALE GENOMIC DNA]</scope>
    <source>
        <strain evidence="3">J235TASD1</strain>
    </source>
</reference>
<gene>
    <name evidence="2" type="ORF">Micbo1qcDRAFT_41091</name>
</gene>
<evidence type="ECO:0000256" key="1">
    <source>
        <dbReference type="SAM" id="Phobius"/>
    </source>
</evidence>
<keyword evidence="1" id="KW-0812">Transmembrane</keyword>